<sequence>MKIQKIKIENYRLLKIFSIDLEEIMTLVIGKNNTEKTSLLTIVNSFLNGSDKSRFSFDDFNIDFKNELRVLIESVI</sequence>
<name>A0A1I6ULW1_9FLAO</name>
<dbReference type="Pfam" id="PF13175">
    <property type="entry name" value="AAA_15"/>
    <property type="match status" value="1"/>
</dbReference>
<accession>A0A1I6ULW1</accession>
<dbReference type="InterPro" id="IPR027417">
    <property type="entry name" value="P-loop_NTPase"/>
</dbReference>
<evidence type="ECO:0000313" key="3">
    <source>
        <dbReference type="Proteomes" id="UP000183209"/>
    </source>
</evidence>
<proteinExistence type="predicted"/>
<protein>
    <submittedName>
        <fullName evidence="2">AAA ATPase domain-containing protein</fullName>
    </submittedName>
</protein>
<evidence type="ECO:0000313" key="2">
    <source>
        <dbReference type="EMBL" id="SFT02378.1"/>
    </source>
</evidence>
<dbReference type="Gene3D" id="3.40.50.300">
    <property type="entry name" value="P-loop containing nucleotide triphosphate hydrolases"/>
    <property type="match status" value="1"/>
</dbReference>
<dbReference type="InterPro" id="IPR041685">
    <property type="entry name" value="AAA_GajA/Old/RecF-like"/>
</dbReference>
<dbReference type="AlphaFoldDB" id="A0A1I6ULW1"/>
<organism evidence="2 3">
    <name type="scientific">Zhouia amylolytica</name>
    <dbReference type="NCBI Taxonomy" id="376730"/>
    <lineage>
        <taxon>Bacteria</taxon>
        <taxon>Pseudomonadati</taxon>
        <taxon>Bacteroidota</taxon>
        <taxon>Flavobacteriia</taxon>
        <taxon>Flavobacteriales</taxon>
        <taxon>Flavobacteriaceae</taxon>
        <taxon>Zhouia</taxon>
    </lineage>
</organism>
<dbReference type="EMBL" id="FPAG01000007">
    <property type="protein sequence ID" value="SFT02378.1"/>
    <property type="molecule type" value="Genomic_DNA"/>
</dbReference>
<gene>
    <name evidence="2" type="ORF">SAMN04487906_2574</name>
</gene>
<dbReference type="SUPFAM" id="SSF52540">
    <property type="entry name" value="P-loop containing nucleoside triphosphate hydrolases"/>
    <property type="match status" value="1"/>
</dbReference>
<dbReference type="RefSeq" id="WP_074979295.1">
    <property type="nucleotide sequence ID" value="NZ_FPAG01000007.1"/>
</dbReference>
<feature type="domain" description="Endonuclease GajA/Old nuclease/RecF-like AAA" evidence="1">
    <location>
        <begin position="1"/>
        <end position="61"/>
    </location>
</feature>
<evidence type="ECO:0000259" key="1">
    <source>
        <dbReference type="Pfam" id="PF13175"/>
    </source>
</evidence>
<reference evidence="2 3" key="1">
    <citation type="submission" date="2016-10" db="EMBL/GenBank/DDBJ databases">
        <authorList>
            <person name="de Groot N.N."/>
        </authorList>
    </citation>
    <scope>NUCLEOTIDE SEQUENCE [LARGE SCALE GENOMIC DNA]</scope>
    <source>
        <strain evidence="2 3">CGMCC 1.6114</strain>
    </source>
</reference>
<dbReference type="OrthoDB" id="9792800at2"/>
<dbReference type="Proteomes" id="UP000183209">
    <property type="component" value="Unassembled WGS sequence"/>
</dbReference>